<dbReference type="GeneID" id="98172414"/>
<evidence type="ECO:0008006" key="4">
    <source>
        <dbReference type="Google" id="ProtNLM"/>
    </source>
</evidence>
<sequence>MDAKTQQGSSVGHCHQERYAYMFKAGKRRFLFIRNLGSGIESVAQLVEDLESGEVLVRKVTVSRLVQPHTSDKNWRPREPREIRILQTIQSTFQAPKSGLPFYIPQCYGHEYIKSNDTDSVGRPKHSSVSYWKLCNGGSIAEQWFKRDRHGHIEGIERMPPVLVVARMIRQVLSTLNYIYTASSKPLYHHDVHFGNIWAHWTSESLLPDFYLGDFAEAGFADEKLDYEWGYGGDEWPARPVHDLYKFSLNLKVLMDFLAGDNTAITMLSFLLNAIDEAITEWRHTGTDTSAPPDLVDLIKTAEGLEEVCREGGVSDETQSDIYLEYVREERKRALDVDREQALIVRTNMYDALHPRDPEKVVVPGPLAIHGPWHLVRADWVAAETENVTHHRPNGEYGRLTAGNSSDTQVHPGEVPQWIETADNLPDIGCSHRPFFDSSPLRQRPTPRPTDRTVAIAAEPQFSRNQGGSQSEGLANTANNPPKRESWDGELEEILLEDMRLHDEKCKKGTARVSEELVTWAEKEHHCTRLTDNLEKQRIVPSGPDPFTPAAPVVNRQDDVTAAAVNRTLGPIPPPLPRRITNDS</sequence>
<dbReference type="EMBL" id="BAAFSV010000001">
    <property type="protein sequence ID" value="GAB1311459.1"/>
    <property type="molecule type" value="Genomic_DNA"/>
</dbReference>
<dbReference type="RefSeq" id="XP_070913192.1">
    <property type="nucleotide sequence ID" value="XM_071057091.1"/>
</dbReference>
<dbReference type="Proteomes" id="UP001628179">
    <property type="component" value="Unassembled WGS sequence"/>
</dbReference>
<reference evidence="2 3" key="1">
    <citation type="submission" date="2024-09" db="EMBL/GenBank/DDBJ databases">
        <title>Itraconazole resistance in Madurella fahalii resulting from another homologue of gene encoding cytochrome P450 14-alpha sterol demethylase (CYP51).</title>
        <authorList>
            <person name="Yoshioka I."/>
            <person name="Fahal A.H."/>
            <person name="Kaneko S."/>
            <person name="Yaguchi T."/>
        </authorList>
    </citation>
    <scope>NUCLEOTIDE SEQUENCE [LARGE SCALE GENOMIC DNA]</scope>
    <source>
        <strain evidence="2 3">IFM 68171</strain>
    </source>
</reference>
<feature type="compositionally biased region" description="Polar residues" evidence="1">
    <location>
        <begin position="462"/>
        <end position="480"/>
    </location>
</feature>
<keyword evidence="3" id="KW-1185">Reference proteome</keyword>
<gene>
    <name evidence="2" type="ORF">MFIFM68171_01669</name>
</gene>
<evidence type="ECO:0000313" key="3">
    <source>
        <dbReference type="Proteomes" id="UP001628179"/>
    </source>
</evidence>
<protein>
    <recommendedName>
        <fullName evidence="4">Protein kinase domain-containing protein</fullName>
    </recommendedName>
</protein>
<dbReference type="InterPro" id="IPR011009">
    <property type="entry name" value="Kinase-like_dom_sf"/>
</dbReference>
<accession>A0ABQ0G1C1</accession>
<evidence type="ECO:0000313" key="2">
    <source>
        <dbReference type="EMBL" id="GAB1311459.1"/>
    </source>
</evidence>
<proteinExistence type="predicted"/>
<comment type="caution">
    <text evidence="2">The sequence shown here is derived from an EMBL/GenBank/DDBJ whole genome shotgun (WGS) entry which is preliminary data.</text>
</comment>
<feature type="region of interest" description="Disordered" evidence="1">
    <location>
        <begin position="429"/>
        <end position="487"/>
    </location>
</feature>
<evidence type="ECO:0000256" key="1">
    <source>
        <dbReference type="SAM" id="MobiDB-lite"/>
    </source>
</evidence>
<feature type="region of interest" description="Disordered" evidence="1">
    <location>
        <begin position="389"/>
        <end position="412"/>
    </location>
</feature>
<dbReference type="SUPFAM" id="SSF56112">
    <property type="entry name" value="Protein kinase-like (PK-like)"/>
    <property type="match status" value="1"/>
</dbReference>
<name>A0ABQ0G1C1_9PEZI</name>
<organism evidence="2 3">
    <name type="scientific">Madurella fahalii</name>
    <dbReference type="NCBI Taxonomy" id="1157608"/>
    <lineage>
        <taxon>Eukaryota</taxon>
        <taxon>Fungi</taxon>
        <taxon>Dikarya</taxon>
        <taxon>Ascomycota</taxon>
        <taxon>Pezizomycotina</taxon>
        <taxon>Sordariomycetes</taxon>
        <taxon>Sordariomycetidae</taxon>
        <taxon>Sordariales</taxon>
        <taxon>Sordariales incertae sedis</taxon>
        <taxon>Madurella</taxon>
    </lineage>
</organism>